<evidence type="ECO:0008006" key="3">
    <source>
        <dbReference type="Google" id="ProtNLM"/>
    </source>
</evidence>
<name>A0A5M3WTK4_9ACTN</name>
<gene>
    <name evidence="1" type="ORF">Amac_062720</name>
</gene>
<dbReference type="Proteomes" id="UP000331127">
    <property type="component" value="Unassembled WGS sequence"/>
</dbReference>
<protein>
    <recommendedName>
        <fullName evidence="3">Secreted protein</fullName>
    </recommendedName>
</protein>
<dbReference type="EMBL" id="BLAE01000038">
    <property type="protein sequence ID" value="GES12675.1"/>
    <property type="molecule type" value="Genomic_DNA"/>
</dbReference>
<proteinExistence type="predicted"/>
<dbReference type="AlphaFoldDB" id="A0A5M3WTK4"/>
<dbReference type="Pfam" id="PF18143">
    <property type="entry name" value="HAD_SAK_2"/>
    <property type="match status" value="1"/>
</dbReference>
<keyword evidence="2" id="KW-1185">Reference proteome</keyword>
<evidence type="ECO:0000313" key="2">
    <source>
        <dbReference type="Proteomes" id="UP000331127"/>
    </source>
</evidence>
<dbReference type="RefSeq" id="WP_170322756.1">
    <property type="nucleotide sequence ID" value="NZ_BAAAHL010000080.1"/>
</dbReference>
<comment type="caution">
    <text evidence="1">The sequence shown here is derived from an EMBL/GenBank/DDBJ whole genome shotgun (WGS) entry which is preliminary data.</text>
</comment>
<reference evidence="1 2" key="1">
    <citation type="submission" date="2019-10" db="EMBL/GenBank/DDBJ databases">
        <title>Whole genome shotgun sequence of Acrocarpospora macrocephala NBRC 16266.</title>
        <authorList>
            <person name="Ichikawa N."/>
            <person name="Kimura A."/>
            <person name="Kitahashi Y."/>
            <person name="Komaki H."/>
            <person name="Oguchi A."/>
        </authorList>
    </citation>
    <scope>NUCLEOTIDE SEQUENCE [LARGE SCALE GENOMIC DNA]</scope>
    <source>
        <strain evidence="1 2">NBRC 16266</strain>
    </source>
</reference>
<sequence>MTPMVLLDVDGVLNPSRRSSLAWRRYTGIVDGEPYKILLDPRHGPQLLTMARECGAELVWATTWEEQANDEISPRIGLPRLPVIPIGDYLSSSGGEHFKTGSVAAYVRRRPFVWFDDMLDAADQEYLSSHPGVGDFLLIHVDPRFGLTDTHLAQAREWLSRLPSADQAQRADRVAAHDREDRWS</sequence>
<accession>A0A5M3WTK4</accession>
<evidence type="ECO:0000313" key="1">
    <source>
        <dbReference type="EMBL" id="GES12675.1"/>
    </source>
</evidence>
<organism evidence="1 2">
    <name type="scientific">Acrocarpospora macrocephala</name>
    <dbReference type="NCBI Taxonomy" id="150177"/>
    <lineage>
        <taxon>Bacteria</taxon>
        <taxon>Bacillati</taxon>
        <taxon>Actinomycetota</taxon>
        <taxon>Actinomycetes</taxon>
        <taxon>Streptosporangiales</taxon>
        <taxon>Streptosporangiaceae</taxon>
        <taxon>Acrocarpospora</taxon>
    </lineage>
</organism>